<organism evidence="2 3">
    <name type="scientific">Bugula neritina</name>
    <name type="common">Brown bryozoan</name>
    <name type="synonym">Sertularia neritina</name>
    <dbReference type="NCBI Taxonomy" id="10212"/>
    <lineage>
        <taxon>Eukaryota</taxon>
        <taxon>Metazoa</taxon>
        <taxon>Spiralia</taxon>
        <taxon>Lophotrochozoa</taxon>
        <taxon>Bryozoa</taxon>
        <taxon>Gymnolaemata</taxon>
        <taxon>Cheilostomatida</taxon>
        <taxon>Flustrina</taxon>
        <taxon>Buguloidea</taxon>
        <taxon>Bugulidae</taxon>
        <taxon>Bugula</taxon>
    </lineage>
</organism>
<protein>
    <submittedName>
        <fullName evidence="2">Uncharacterized protein</fullName>
    </submittedName>
</protein>
<sequence length="334" mass="37776">MLLCSPLYVQDLRASERTLKVRIKSLTNELAVYKRKAVTAEHSRPLTRQSRPNSARATRGQANISGGSTGTSFYRNRSSSRERGRSLSADRGHSAERRTNSRYDNSQPRLKSSLAKSSSPFHRQSSPYDRLSHHRSGIPSSQGNSRNTFHKTPSPRTALKPSPAGTRKPRFDPTAYITEKKRRQETKNNIRGTRSSPNLDGLHSRGRSRERVAQQPPRRRNRHSSVESIGSVGSVRRSRNSSCSEGNMSDSSHASSQYRVTKQRRAWQGDSPSEDIYTKKHSIRPSTSTPHSDRLTTRDNLRSDSLSEYLNHSADIDDIDARIQRINDMINERI</sequence>
<feature type="region of interest" description="Disordered" evidence="1">
    <location>
        <begin position="38"/>
        <end position="299"/>
    </location>
</feature>
<feature type="compositionally biased region" description="Polar residues" evidence="1">
    <location>
        <begin position="187"/>
        <end position="198"/>
    </location>
</feature>
<keyword evidence="3" id="KW-1185">Reference proteome</keyword>
<evidence type="ECO:0000256" key="1">
    <source>
        <dbReference type="SAM" id="MobiDB-lite"/>
    </source>
</evidence>
<reference evidence="2" key="1">
    <citation type="submission" date="2020-06" db="EMBL/GenBank/DDBJ databases">
        <title>Draft genome of Bugula neritina, a colonial animal packing powerful symbionts and potential medicines.</title>
        <authorList>
            <person name="Rayko M."/>
        </authorList>
    </citation>
    <scope>NUCLEOTIDE SEQUENCE [LARGE SCALE GENOMIC DNA]</scope>
    <source>
        <strain evidence="2">Kwan_BN1</strain>
    </source>
</reference>
<feature type="compositionally biased region" description="Polar residues" evidence="1">
    <location>
        <begin position="138"/>
        <end position="155"/>
    </location>
</feature>
<name>A0A7J7JL86_BUGNE</name>
<feature type="compositionally biased region" description="Polar residues" evidence="1">
    <location>
        <begin position="46"/>
        <end position="74"/>
    </location>
</feature>
<accession>A0A7J7JL86</accession>
<feature type="compositionally biased region" description="Polar residues" evidence="1">
    <location>
        <begin position="245"/>
        <end position="260"/>
    </location>
</feature>
<comment type="caution">
    <text evidence="2">The sequence shown here is derived from an EMBL/GenBank/DDBJ whole genome shotgun (WGS) entry which is preliminary data.</text>
</comment>
<feature type="compositionally biased region" description="Polar residues" evidence="1">
    <location>
        <begin position="102"/>
        <end position="127"/>
    </location>
</feature>
<dbReference type="AlphaFoldDB" id="A0A7J7JL86"/>
<dbReference type="OrthoDB" id="568137at2759"/>
<dbReference type="Proteomes" id="UP000593567">
    <property type="component" value="Unassembled WGS sequence"/>
</dbReference>
<evidence type="ECO:0000313" key="2">
    <source>
        <dbReference type="EMBL" id="KAF6026623.1"/>
    </source>
</evidence>
<gene>
    <name evidence="2" type="ORF">EB796_015072</name>
</gene>
<feature type="compositionally biased region" description="Basic and acidic residues" evidence="1">
    <location>
        <begin position="79"/>
        <end position="101"/>
    </location>
</feature>
<evidence type="ECO:0000313" key="3">
    <source>
        <dbReference type="Proteomes" id="UP000593567"/>
    </source>
</evidence>
<feature type="compositionally biased region" description="Low complexity" evidence="1">
    <location>
        <begin position="226"/>
        <end position="244"/>
    </location>
</feature>
<proteinExistence type="predicted"/>
<dbReference type="EMBL" id="VXIV02002239">
    <property type="protein sequence ID" value="KAF6026623.1"/>
    <property type="molecule type" value="Genomic_DNA"/>
</dbReference>